<dbReference type="EMBL" id="BOPF01000013">
    <property type="protein sequence ID" value="GIJ47055.1"/>
    <property type="molecule type" value="Genomic_DNA"/>
</dbReference>
<dbReference type="RefSeq" id="WP_203900573.1">
    <property type="nucleotide sequence ID" value="NZ_BOPF01000013.1"/>
</dbReference>
<protein>
    <recommendedName>
        <fullName evidence="1">Carbohydrate kinase PfkB domain-containing protein</fullName>
    </recommendedName>
</protein>
<dbReference type="Pfam" id="PF00294">
    <property type="entry name" value="PfkB"/>
    <property type="match status" value="1"/>
</dbReference>
<dbReference type="GO" id="GO:0005829">
    <property type="term" value="C:cytosol"/>
    <property type="evidence" value="ECO:0007669"/>
    <property type="project" value="TreeGrafter"/>
</dbReference>
<organism evidence="2 3">
    <name type="scientific">Virgisporangium aliadipatigenens</name>
    <dbReference type="NCBI Taxonomy" id="741659"/>
    <lineage>
        <taxon>Bacteria</taxon>
        <taxon>Bacillati</taxon>
        <taxon>Actinomycetota</taxon>
        <taxon>Actinomycetes</taxon>
        <taxon>Micromonosporales</taxon>
        <taxon>Micromonosporaceae</taxon>
        <taxon>Virgisporangium</taxon>
    </lineage>
</organism>
<dbReference type="InterPro" id="IPR029056">
    <property type="entry name" value="Ribokinase-like"/>
</dbReference>
<gene>
    <name evidence="2" type="ORF">Val02_39410</name>
</gene>
<name>A0A8J3YND7_9ACTN</name>
<comment type="caution">
    <text evidence="2">The sequence shown here is derived from an EMBL/GenBank/DDBJ whole genome shotgun (WGS) entry which is preliminary data.</text>
</comment>
<evidence type="ECO:0000313" key="2">
    <source>
        <dbReference type="EMBL" id="GIJ47055.1"/>
    </source>
</evidence>
<accession>A0A8J3YND7</accession>
<dbReference type="AlphaFoldDB" id="A0A8J3YND7"/>
<dbReference type="PANTHER" id="PTHR46969">
    <property type="entry name" value="BIFUNCTIONAL PROTEIN HLDE"/>
    <property type="match status" value="1"/>
</dbReference>
<evidence type="ECO:0000259" key="1">
    <source>
        <dbReference type="Pfam" id="PF00294"/>
    </source>
</evidence>
<dbReference type="SUPFAM" id="SSF53613">
    <property type="entry name" value="Ribokinase-like"/>
    <property type="match status" value="1"/>
</dbReference>
<dbReference type="GO" id="GO:0033786">
    <property type="term" value="F:heptose-1-phosphate adenylyltransferase activity"/>
    <property type="evidence" value="ECO:0007669"/>
    <property type="project" value="TreeGrafter"/>
</dbReference>
<dbReference type="PANTHER" id="PTHR46969:SF1">
    <property type="entry name" value="BIFUNCTIONAL PROTEIN HLDE"/>
    <property type="match status" value="1"/>
</dbReference>
<dbReference type="InterPro" id="IPR011611">
    <property type="entry name" value="PfkB_dom"/>
</dbReference>
<reference evidence="2" key="1">
    <citation type="submission" date="2021-01" db="EMBL/GenBank/DDBJ databases">
        <title>Whole genome shotgun sequence of Virgisporangium aliadipatigenens NBRC 105644.</title>
        <authorList>
            <person name="Komaki H."/>
            <person name="Tamura T."/>
        </authorList>
    </citation>
    <scope>NUCLEOTIDE SEQUENCE</scope>
    <source>
        <strain evidence="2">NBRC 105644</strain>
    </source>
</reference>
<evidence type="ECO:0000313" key="3">
    <source>
        <dbReference type="Proteomes" id="UP000619260"/>
    </source>
</evidence>
<dbReference type="GO" id="GO:0033785">
    <property type="term" value="F:heptose 7-phosphate kinase activity"/>
    <property type="evidence" value="ECO:0007669"/>
    <property type="project" value="TreeGrafter"/>
</dbReference>
<dbReference type="Gene3D" id="3.40.1190.20">
    <property type="match status" value="1"/>
</dbReference>
<dbReference type="Proteomes" id="UP000619260">
    <property type="component" value="Unassembled WGS sequence"/>
</dbReference>
<proteinExistence type="predicted"/>
<sequence length="304" mass="30743">MRTLVVVGDLLLDREIVGTADRLCPEAPVPVLVERGTHDRPGGAGLAALFAVGTGRFDEVVLVCGLAPDAGGRTLRALLTDAGVRVAPIPYDGSTVEKVRLRAGEQLLLRLDRGESGGRLGNVPGAARAALESAAAILVSDYGRGVAAHPALRPLLAGCAGRVPLVWDPHPKGPAPVPGAALVTPNRAEAAHFLPAASTDDGDGSRNGGHTAERLRLAWDAQAVAVTLGAEGAVLAGSDLDSAETIPAPYAATGDPCGAGDRFAAEAVSALALGKSTVDAVRAAVDAATDYVAEGSFLKEDLNA</sequence>
<feature type="domain" description="Carbohydrate kinase PfkB" evidence="1">
    <location>
        <begin position="1"/>
        <end position="288"/>
    </location>
</feature>
<keyword evidence="3" id="KW-1185">Reference proteome</keyword>